<dbReference type="InterPro" id="IPR038729">
    <property type="entry name" value="Rad50/SbcC_AAA"/>
</dbReference>
<dbReference type="PANTHER" id="PTHR43581">
    <property type="entry name" value="ATP/GTP PHOSPHATASE"/>
    <property type="match status" value="1"/>
</dbReference>
<dbReference type="EMBL" id="JBHLZU010000007">
    <property type="protein sequence ID" value="MFB9904006.1"/>
    <property type="molecule type" value="Genomic_DNA"/>
</dbReference>
<evidence type="ECO:0000259" key="1">
    <source>
        <dbReference type="SMART" id="SM00382"/>
    </source>
</evidence>
<dbReference type="RefSeq" id="WP_377851167.1">
    <property type="nucleotide sequence ID" value="NZ_JBHLZU010000007.1"/>
</dbReference>
<reference evidence="2 3" key="1">
    <citation type="submission" date="2024-09" db="EMBL/GenBank/DDBJ databases">
        <authorList>
            <person name="Sun Q."/>
            <person name="Mori K."/>
        </authorList>
    </citation>
    <scope>NUCLEOTIDE SEQUENCE [LARGE SCALE GENOMIC DNA]</scope>
    <source>
        <strain evidence="2 3">TBRC 7907</strain>
    </source>
</reference>
<dbReference type="InterPro" id="IPR051396">
    <property type="entry name" value="Bact_Antivir_Def_Nuclease"/>
</dbReference>
<accession>A0ABV5ZW92</accession>
<gene>
    <name evidence="2" type="ORF">ACFFQA_08645</name>
</gene>
<name>A0ABV5ZW92_9PSEU</name>
<dbReference type="PANTHER" id="PTHR43581:SF2">
    <property type="entry name" value="EXCINUCLEASE ATPASE SUBUNIT"/>
    <property type="match status" value="1"/>
</dbReference>
<feature type="domain" description="AAA+ ATPase" evidence="1">
    <location>
        <begin position="31"/>
        <end position="375"/>
    </location>
</feature>
<comment type="caution">
    <text evidence="2">The sequence shown here is derived from an EMBL/GenBank/DDBJ whole genome shotgun (WGS) entry which is preliminary data.</text>
</comment>
<organism evidence="2 3">
    <name type="scientific">Allokutzneria oryzae</name>
    <dbReference type="NCBI Taxonomy" id="1378989"/>
    <lineage>
        <taxon>Bacteria</taxon>
        <taxon>Bacillati</taxon>
        <taxon>Actinomycetota</taxon>
        <taxon>Actinomycetes</taxon>
        <taxon>Pseudonocardiales</taxon>
        <taxon>Pseudonocardiaceae</taxon>
        <taxon>Allokutzneria</taxon>
    </lineage>
</organism>
<dbReference type="Pfam" id="PF13304">
    <property type="entry name" value="AAA_21"/>
    <property type="match status" value="1"/>
</dbReference>
<protein>
    <submittedName>
        <fullName evidence="2">AAA family ATPase</fullName>
    </submittedName>
</protein>
<dbReference type="SUPFAM" id="SSF52540">
    <property type="entry name" value="P-loop containing nucleoside triphosphate hydrolases"/>
    <property type="match status" value="1"/>
</dbReference>
<dbReference type="InterPro" id="IPR003959">
    <property type="entry name" value="ATPase_AAA_core"/>
</dbReference>
<evidence type="ECO:0000313" key="2">
    <source>
        <dbReference type="EMBL" id="MFB9904006.1"/>
    </source>
</evidence>
<dbReference type="Gene3D" id="3.40.50.300">
    <property type="entry name" value="P-loop containing nucleotide triphosphate hydrolases"/>
    <property type="match status" value="2"/>
</dbReference>
<dbReference type="InterPro" id="IPR003593">
    <property type="entry name" value="AAA+_ATPase"/>
</dbReference>
<sequence length="454" mass="50114">MYISRVRLSNIRGFHDSREVDLELTRPDGTHAGWTVIAGRNGSGKTSLLRAIALAVSGPAVVRNLVPDFENWITSGRETATARVQLAFDPDVDRLAGRGPSPKNEFWVGLAWTPPDESAQVFRASVQPSLHEAIPERQRAMPRRGPWQDNPTGWFCAAYGPFRRLAGGASDAQRLMLSPGPVARLASLFHEDASLAEGVSWLIEQHLRSLERRPGARELKQTALRVLADGLLPDSYRIEGVDSDGLWVVRGGHRFPLREMSDGYRTVAALVVDLLKQIHEAFGSLPVRLDGPTPVITVPGVVIIDEVDAHLHVSWQKRIGGWLKEHFPNIQFIVTTHSPYVCQAADEGGLVKLPGPDSDEPPLVVDQDLYERIVFGSGDDAVLSELFGLDTPYSERAQQLRRELVELEVGVIAGEISEAAKYRYQQLKDLLTSSPVARVDEVAARFGEPGWSRE</sequence>
<keyword evidence="3" id="KW-1185">Reference proteome</keyword>
<dbReference type="SMART" id="SM00382">
    <property type="entry name" value="AAA"/>
    <property type="match status" value="1"/>
</dbReference>
<proteinExistence type="predicted"/>
<dbReference type="Pfam" id="PF13476">
    <property type="entry name" value="AAA_23"/>
    <property type="match status" value="1"/>
</dbReference>
<dbReference type="InterPro" id="IPR027417">
    <property type="entry name" value="P-loop_NTPase"/>
</dbReference>
<dbReference type="Proteomes" id="UP001589693">
    <property type="component" value="Unassembled WGS sequence"/>
</dbReference>
<evidence type="ECO:0000313" key="3">
    <source>
        <dbReference type="Proteomes" id="UP001589693"/>
    </source>
</evidence>